<dbReference type="PANTHER" id="PTHR43699:SF1">
    <property type="entry name" value="3-DEHYDROQUINATE DEHYDRATASE"/>
    <property type="match status" value="1"/>
</dbReference>
<dbReference type="RefSeq" id="WP_387966856.1">
    <property type="nucleotide sequence ID" value="NZ_JBHSGF010000003.1"/>
</dbReference>
<keyword evidence="4" id="KW-0057">Aromatic amino acid biosynthesis</keyword>
<dbReference type="InterPro" id="IPR013785">
    <property type="entry name" value="Aldolase_TIM"/>
</dbReference>
<dbReference type="CDD" id="cd00502">
    <property type="entry name" value="DHQase_I"/>
    <property type="match status" value="1"/>
</dbReference>
<sequence length="267" mass="26819">MAARTGRHPVRPVMLRGVPVGGGPAKVAASLTSAASAELVAEAGRLVAAPVDVAEWRVDHFAQVADRAAVLEALAAVREALGDVPLVATVRGAAEGGNVELGDDAWASLAADLVTSGHVDALDVEVARPSAVVAAAVASARAAGVAVLASSHDLTGTPPAEEILARLERMVALGADLAKVAVTAHRPADVLALLAATAGAAERLDRPVITMAMGPLGVVTRIGGEAFGSSLTFGALDRASAPGQVPVAELRAAVDLIHRQLTEEGPR</sequence>
<evidence type="ECO:0000313" key="6">
    <source>
        <dbReference type="Proteomes" id="UP001595955"/>
    </source>
</evidence>
<dbReference type="Pfam" id="PF01487">
    <property type="entry name" value="DHquinase_I"/>
    <property type="match status" value="1"/>
</dbReference>
<dbReference type="NCBIfam" id="TIGR01093">
    <property type="entry name" value="aroD"/>
    <property type="match status" value="1"/>
</dbReference>
<feature type="binding site" evidence="4">
    <location>
        <position position="91"/>
    </location>
    <ligand>
        <name>3-dehydroquinate</name>
        <dbReference type="ChEBI" id="CHEBI:32364"/>
    </ligand>
</feature>
<dbReference type="InterPro" id="IPR050146">
    <property type="entry name" value="Type-I_3-dehydroquinase"/>
</dbReference>
<gene>
    <name evidence="4 5" type="primary">aroD</name>
    <name evidence="5" type="ORF">ACFO3F_05210</name>
</gene>
<keyword evidence="4" id="KW-0028">Amino-acid biosynthesis</keyword>
<dbReference type="SUPFAM" id="SSF51569">
    <property type="entry name" value="Aldolase"/>
    <property type="match status" value="1"/>
</dbReference>
<comment type="pathway">
    <text evidence="4">Metabolic intermediate biosynthesis; chorismate biosynthesis; chorismate from D-erythrose 4-phosphate and phosphoenolpyruvate: step 3/7.</text>
</comment>
<dbReference type="Gene3D" id="3.20.20.70">
    <property type="entry name" value="Aldolase class I"/>
    <property type="match status" value="1"/>
</dbReference>
<proteinExistence type="inferred from homology"/>
<feature type="binding site" evidence="4">
    <location>
        <begin position="55"/>
        <end position="57"/>
    </location>
    <ligand>
        <name>3-dehydroquinate</name>
        <dbReference type="ChEBI" id="CHEBI:32364"/>
    </ligand>
</feature>
<evidence type="ECO:0000256" key="3">
    <source>
        <dbReference type="ARBA" id="ARBA00023270"/>
    </source>
</evidence>
<keyword evidence="6" id="KW-1185">Reference proteome</keyword>
<feature type="active site" description="Schiff-base intermediate with substrate" evidence="4">
    <location>
        <position position="179"/>
    </location>
</feature>
<dbReference type="InterPro" id="IPR001381">
    <property type="entry name" value="DHquinase_I"/>
</dbReference>
<accession>A0ABV9D7C6</accession>
<comment type="similarity">
    <text evidence="4">Belongs to the type-I 3-dehydroquinase family.</text>
</comment>
<reference evidence="6" key="1">
    <citation type="journal article" date="2019" name="Int. J. Syst. Evol. Microbiol.">
        <title>The Global Catalogue of Microorganisms (GCM) 10K type strain sequencing project: providing services to taxonomists for standard genome sequencing and annotation.</title>
        <authorList>
            <consortium name="The Broad Institute Genomics Platform"/>
            <consortium name="The Broad Institute Genome Sequencing Center for Infectious Disease"/>
            <person name="Wu L."/>
            <person name="Ma J."/>
        </authorList>
    </citation>
    <scope>NUCLEOTIDE SEQUENCE [LARGE SCALE GENOMIC DNA]</scope>
    <source>
        <strain evidence="6">JCM 3369</strain>
    </source>
</reference>
<feature type="binding site" evidence="4">
    <location>
        <position position="221"/>
    </location>
    <ligand>
        <name>3-dehydroquinate</name>
        <dbReference type="ChEBI" id="CHEBI:32364"/>
    </ligand>
</feature>
<dbReference type="EMBL" id="JBHSGF010000003">
    <property type="protein sequence ID" value="MFC4554639.1"/>
    <property type="molecule type" value="Genomic_DNA"/>
</dbReference>
<evidence type="ECO:0000256" key="4">
    <source>
        <dbReference type="HAMAP-Rule" id="MF_00214"/>
    </source>
</evidence>
<comment type="caution">
    <text evidence="5">The sequence shown here is derived from an EMBL/GenBank/DDBJ whole genome shotgun (WGS) entry which is preliminary data.</text>
</comment>
<comment type="subunit">
    <text evidence="4">Homodimer.</text>
</comment>
<comment type="catalytic activity">
    <reaction evidence="1 4">
        <text>3-dehydroquinate = 3-dehydroshikimate + H2O</text>
        <dbReference type="Rhea" id="RHEA:21096"/>
        <dbReference type="ChEBI" id="CHEBI:15377"/>
        <dbReference type="ChEBI" id="CHEBI:16630"/>
        <dbReference type="ChEBI" id="CHEBI:32364"/>
        <dbReference type="EC" id="4.2.1.10"/>
    </reaction>
</comment>
<dbReference type="PANTHER" id="PTHR43699">
    <property type="entry name" value="3-DEHYDROQUINATE DEHYDRATASE"/>
    <property type="match status" value="1"/>
</dbReference>
<evidence type="ECO:0000256" key="1">
    <source>
        <dbReference type="ARBA" id="ARBA00001864"/>
    </source>
</evidence>
<evidence type="ECO:0000256" key="2">
    <source>
        <dbReference type="ARBA" id="ARBA00023239"/>
    </source>
</evidence>
<name>A0ABV9D7C6_9MICO</name>
<keyword evidence="3 4" id="KW-0704">Schiff base</keyword>
<organism evidence="5 6">
    <name type="scientific">Georgenia faecalis</name>
    <dbReference type="NCBI Taxonomy" id="2483799"/>
    <lineage>
        <taxon>Bacteria</taxon>
        <taxon>Bacillati</taxon>
        <taxon>Actinomycetota</taxon>
        <taxon>Actinomycetes</taxon>
        <taxon>Micrococcales</taxon>
        <taxon>Bogoriellaceae</taxon>
        <taxon>Georgenia</taxon>
    </lineage>
</organism>
<feature type="binding site" evidence="4">
    <location>
        <position position="240"/>
    </location>
    <ligand>
        <name>3-dehydroquinate</name>
        <dbReference type="ChEBI" id="CHEBI:32364"/>
    </ligand>
</feature>
<dbReference type="GO" id="GO:0003855">
    <property type="term" value="F:3-dehydroquinate dehydratase activity"/>
    <property type="evidence" value="ECO:0007669"/>
    <property type="project" value="UniProtKB-EC"/>
</dbReference>
<comment type="function">
    <text evidence="4">Involved in the third step of the chorismate pathway, which leads to the biosynthesis of aromatic amino acids. Catalyzes the cis-dehydration of 3-dehydroquinate (DHQ) and introduces the first double bond of the aromatic ring to yield 3-dehydroshikimate.</text>
</comment>
<dbReference type="Proteomes" id="UP001595955">
    <property type="component" value="Unassembled WGS sequence"/>
</dbReference>
<dbReference type="HAMAP" id="MF_00214">
    <property type="entry name" value="AroD"/>
    <property type="match status" value="1"/>
</dbReference>
<feature type="binding site" evidence="4">
    <location>
        <position position="244"/>
    </location>
    <ligand>
        <name>3-dehydroquinate</name>
        <dbReference type="ChEBI" id="CHEBI:32364"/>
    </ligand>
</feature>
<feature type="active site" description="Proton donor/acceptor" evidence="4">
    <location>
        <position position="152"/>
    </location>
</feature>
<feature type="binding site" evidence="4">
    <location>
        <position position="30"/>
    </location>
    <ligand>
        <name>3-dehydroquinate</name>
        <dbReference type="ChEBI" id="CHEBI:32364"/>
    </ligand>
</feature>
<keyword evidence="2 4" id="KW-0456">Lyase</keyword>
<dbReference type="EC" id="4.2.1.10" evidence="4"/>
<evidence type="ECO:0000313" key="5">
    <source>
        <dbReference type="EMBL" id="MFC4554639.1"/>
    </source>
</evidence>
<protein>
    <recommendedName>
        <fullName evidence="4">3-dehydroquinate dehydratase</fullName>
        <shortName evidence="4">3-dehydroquinase</shortName>
        <ecNumber evidence="4">4.2.1.10</ecNumber>
    </recommendedName>
    <alternativeName>
        <fullName evidence="4">Type I DHQase</fullName>
    </alternativeName>
    <alternativeName>
        <fullName evidence="4">Type I dehydroquinase</fullName>
        <shortName evidence="4">DHQ1</shortName>
    </alternativeName>
</protein>